<keyword evidence="3" id="KW-0804">Transcription</keyword>
<keyword evidence="1" id="KW-0805">Transcription regulation</keyword>
<proteinExistence type="predicted"/>
<dbReference type="GO" id="GO:0003677">
    <property type="term" value="F:DNA binding"/>
    <property type="evidence" value="ECO:0007669"/>
    <property type="project" value="UniProtKB-KW"/>
</dbReference>
<keyword evidence="6" id="KW-1185">Reference proteome</keyword>
<dbReference type="InterPro" id="IPR036388">
    <property type="entry name" value="WH-like_DNA-bd_sf"/>
</dbReference>
<dbReference type="PRINTS" id="PR00598">
    <property type="entry name" value="HTHMARR"/>
</dbReference>
<dbReference type="PROSITE" id="PS50995">
    <property type="entry name" value="HTH_MARR_2"/>
    <property type="match status" value="1"/>
</dbReference>
<dbReference type="Proteomes" id="UP000591735">
    <property type="component" value="Unassembled WGS sequence"/>
</dbReference>
<evidence type="ECO:0000256" key="1">
    <source>
        <dbReference type="ARBA" id="ARBA00023015"/>
    </source>
</evidence>
<dbReference type="Gene3D" id="1.10.10.10">
    <property type="entry name" value="Winged helix-like DNA-binding domain superfamily/Winged helix DNA-binding domain"/>
    <property type="match status" value="1"/>
</dbReference>
<dbReference type="PANTHER" id="PTHR42756">
    <property type="entry name" value="TRANSCRIPTIONAL REGULATOR, MARR"/>
    <property type="match status" value="1"/>
</dbReference>
<feature type="domain" description="HTH marR-type" evidence="4">
    <location>
        <begin position="3"/>
        <end position="137"/>
    </location>
</feature>
<accession>A0A840U7J5</accession>
<dbReference type="InterPro" id="IPR036390">
    <property type="entry name" value="WH_DNA-bd_sf"/>
</dbReference>
<name>A0A840U7J5_9GAMM</name>
<dbReference type="SMART" id="SM00347">
    <property type="entry name" value="HTH_MARR"/>
    <property type="match status" value="1"/>
</dbReference>
<evidence type="ECO:0000313" key="5">
    <source>
        <dbReference type="EMBL" id="MBB5321714.1"/>
    </source>
</evidence>
<evidence type="ECO:0000256" key="2">
    <source>
        <dbReference type="ARBA" id="ARBA00023125"/>
    </source>
</evidence>
<dbReference type="PANTHER" id="PTHR42756:SF1">
    <property type="entry name" value="TRANSCRIPTIONAL REPRESSOR OF EMRAB OPERON"/>
    <property type="match status" value="1"/>
</dbReference>
<organism evidence="5 6">
    <name type="scientific">Marinobacter oulmenensis</name>
    <dbReference type="NCBI Taxonomy" id="643747"/>
    <lineage>
        <taxon>Bacteria</taxon>
        <taxon>Pseudomonadati</taxon>
        <taxon>Pseudomonadota</taxon>
        <taxon>Gammaproteobacteria</taxon>
        <taxon>Pseudomonadales</taxon>
        <taxon>Marinobacteraceae</taxon>
        <taxon>Marinobacter</taxon>
    </lineage>
</organism>
<dbReference type="RefSeq" id="WP_183703873.1">
    <property type="nucleotide sequence ID" value="NZ_JACHFE010000005.1"/>
</dbReference>
<gene>
    <name evidence="5" type="ORF">HNR38_002208</name>
</gene>
<sequence length="156" mass="17379">MATDSIGDTLHQLMHAYRRQLRRSIRDQGITLPVTHIRILKAIGSLKATTAREVARRIGTDKAQVTRALNELEAMAQISRQRDPEDRRSQILAITEDGRSTLDQILTAEAQAAGVMSDSLSDAELDGFREMASTMIRNTLKDTCDTETETPCPNRN</sequence>
<keyword evidence="2 5" id="KW-0238">DNA-binding</keyword>
<reference evidence="5 6" key="1">
    <citation type="submission" date="2020-08" db="EMBL/GenBank/DDBJ databases">
        <title>Genomic Encyclopedia of Type Strains, Phase IV (KMG-IV): sequencing the most valuable type-strain genomes for metagenomic binning, comparative biology and taxonomic classification.</title>
        <authorList>
            <person name="Goeker M."/>
        </authorList>
    </citation>
    <scope>NUCLEOTIDE SEQUENCE [LARGE SCALE GENOMIC DNA]</scope>
    <source>
        <strain evidence="5 6">DSM 22359</strain>
    </source>
</reference>
<comment type="caution">
    <text evidence="5">The sequence shown here is derived from an EMBL/GenBank/DDBJ whole genome shotgun (WGS) entry which is preliminary data.</text>
</comment>
<dbReference type="GO" id="GO:0003700">
    <property type="term" value="F:DNA-binding transcription factor activity"/>
    <property type="evidence" value="ECO:0007669"/>
    <property type="project" value="InterPro"/>
</dbReference>
<dbReference type="InterPro" id="IPR000835">
    <property type="entry name" value="HTH_MarR-typ"/>
</dbReference>
<dbReference type="SUPFAM" id="SSF46785">
    <property type="entry name" value="Winged helix' DNA-binding domain"/>
    <property type="match status" value="1"/>
</dbReference>
<dbReference type="AlphaFoldDB" id="A0A840U7J5"/>
<evidence type="ECO:0000259" key="4">
    <source>
        <dbReference type="PROSITE" id="PS50995"/>
    </source>
</evidence>
<protein>
    <submittedName>
        <fullName evidence="5">DNA-binding MarR family transcriptional regulator</fullName>
    </submittedName>
</protein>
<dbReference type="Pfam" id="PF12802">
    <property type="entry name" value="MarR_2"/>
    <property type="match status" value="1"/>
</dbReference>
<dbReference type="EMBL" id="JACHFE010000005">
    <property type="protein sequence ID" value="MBB5321714.1"/>
    <property type="molecule type" value="Genomic_DNA"/>
</dbReference>
<evidence type="ECO:0000256" key="3">
    <source>
        <dbReference type="ARBA" id="ARBA00023163"/>
    </source>
</evidence>
<evidence type="ECO:0000313" key="6">
    <source>
        <dbReference type="Proteomes" id="UP000591735"/>
    </source>
</evidence>